<keyword evidence="1" id="KW-0812">Transmembrane</keyword>
<keyword evidence="1" id="KW-0472">Membrane</keyword>
<dbReference type="PANTHER" id="PTHR36178">
    <property type="entry name" value="SLR0625 PROTEIN"/>
    <property type="match status" value="1"/>
</dbReference>
<protein>
    <submittedName>
        <fullName evidence="2">ESS family glutamate:Na+ symporter</fullName>
    </submittedName>
</protein>
<feature type="transmembrane region" description="Helical" evidence="1">
    <location>
        <begin position="414"/>
        <end position="433"/>
    </location>
</feature>
<keyword evidence="1" id="KW-1133">Transmembrane helix</keyword>
<dbReference type="Proteomes" id="UP000564573">
    <property type="component" value="Unassembled WGS sequence"/>
</dbReference>
<dbReference type="EMBL" id="JACIBS010000005">
    <property type="protein sequence ID" value="MBB3665515.1"/>
    <property type="molecule type" value="Genomic_DNA"/>
</dbReference>
<sequence>MTAWELFTDLGFMCLLLLVGTWLRARVRVLQALFLPASLIAGMLGLVLGPNGFGVVPFSESLADYSGILIAVVFAAMPFTSRLGSFSQAVRNVAATWATFQSVVILYWGVGLLFSLGIITMLFPMMDIPDGFGLMLAAGFMGGHGTAAAIADVYGDRWVEAQALGMTAATVGIVVAIVGGILLIKYESQRGRTSYLQKFSDLPQELRTGMVHPDRRQSVGKSPVSTMSIDPLVYHAGVILAVSAVAYLIAEWISQAAGGLSVPTFSVAFLLAILVVLVMRATKASRHFDVQLFERTSSSASDLLVAFGVASISPDIVVSYAGPLALLLTFGVVFIASYYFLVAKRTFTDHPVEQSLFLWGVHTGTVAMGIAVLRIVDPEMKSKTLDYYGVAYVPIGFVDIAIIAVLPVLVIAGWAWTTALVLTAVGIAIITLAKLTFARTPAAAQTEKV</sequence>
<dbReference type="RefSeq" id="WP_183786731.1">
    <property type="nucleotide sequence ID" value="NZ_JACIBS010000005.1"/>
</dbReference>
<feature type="transmembrane region" description="Helical" evidence="1">
    <location>
        <begin position="232"/>
        <end position="250"/>
    </location>
</feature>
<dbReference type="PANTHER" id="PTHR36178:SF1">
    <property type="entry name" value="SODIUM_GLUTAMATE SYMPORTER"/>
    <property type="match status" value="1"/>
</dbReference>
<dbReference type="GO" id="GO:0015501">
    <property type="term" value="F:glutamate:sodium symporter activity"/>
    <property type="evidence" value="ECO:0007669"/>
    <property type="project" value="InterPro"/>
</dbReference>
<comment type="caution">
    <text evidence="2">The sequence shown here is derived from an EMBL/GenBank/DDBJ whole genome shotgun (WGS) entry which is preliminary data.</text>
</comment>
<evidence type="ECO:0000313" key="3">
    <source>
        <dbReference type="Proteomes" id="UP000564573"/>
    </source>
</evidence>
<name>A0A839Y0N6_9PSEU</name>
<feature type="transmembrane region" description="Helical" evidence="1">
    <location>
        <begin position="324"/>
        <end position="341"/>
    </location>
</feature>
<feature type="transmembrane region" description="Helical" evidence="1">
    <location>
        <begin position="163"/>
        <end position="184"/>
    </location>
</feature>
<feature type="transmembrane region" description="Helical" evidence="1">
    <location>
        <begin position="356"/>
        <end position="376"/>
    </location>
</feature>
<dbReference type="GO" id="GO:0015813">
    <property type="term" value="P:L-glutamate transmembrane transport"/>
    <property type="evidence" value="ECO:0007669"/>
    <property type="project" value="InterPro"/>
</dbReference>
<proteinExistence type="predicted"/>
<feature type="transmembrane region" description="Helical" evidence="1">
    <location>
        <begin position="388"/>
        <end position="408"/>
    </location>
</feature>
<dbReference type="GO" id="GO:0016020">
    <property type="term" value="C:membrane"/>
    <property type="evidence" value="ECO:0007669"/>
    <property type="project" value="InterPro"/>
</dbReference>
<keyword evidence="3" id="KW-1185">Reference proteome</keyword>
<organism evidence="2 3">
    <name type="scientific">Prauserella sediminis</name>
    <dbReference type="NCBI Taxonomy" id="577680"/>
    <lineage>
        <taxon>Bacteria</taxon>
        <taxon>Bacillati</taxon>
        <taxon>Actinomycetota</taxon>
        <taxon>Actinomycetes</taxon>
        <taxon>Pseudonocardiales</taxon>
        <taxon>Pseudonocardiaceae</taxon>
        <taxon>Prauserella</taxon>
        <taxon>Prauserella salsuginis group</taxon>
    </lineage>
</organism>
<feature type="transmembrane region" description="Helical" evidence="1">
    <location>
        <begin position="105"/>
        <end position="126"/>
    </location>
</feature>
<feature type="transmembrane region" description="Helical" evidence="1">
    <location>
        <begin position="65"/>
        <end position="84"/>
    </location>
</feature>
<accession>A0A839Y0N6</accession>
<feature type="transmembrane region" description="Helical" evidence="1">
    <location>
        <begin position="6"/>
        <end position="25"/>
    </location>
</feature>
<evidence type="ECO:0000313" key="2">
    <source>
        <dbReference type="EMBL" id="MBB3665515.1"/>
    </source>
</evidence>
<dbReference type="InterPro" id="IPR004445">
    <property type="entry name" value="GltS"/>
</dbReference>
<dbReference type="Pfam" id="PF03616">
    <property type="entry name" value="Glt_symporter"/>
    <property type="match status" value="1"/>
</dbReference>
<feature type="transmembrane region" description="Helical" evidence="1">
    <location>
        <begin position="257"/>
        <end position="279"/>
    </location>
</feature>
<reference evidence="2 3" key="1">
    <citation type="submission" date="2020-08" db="EMBL/GenBank/DDBJ databases">
        <title>Sequencing the genomes of 1000 actinobacteria strains.</title>
        <authorList>
            <person name="Klenk H.-P."/>
        </authorList>
    </citation>
    <scope>NUCLEOTIDE SEQUENCE [LARGE SCALE GENOMIC DNA]</scope>
    <source>
        <strain evidence="2 3">DSM 45267</strain>
    </source>
</reference>
<evidence type="ECO:0000256" key="1">
    <source>
        <dbReference type="SAM" id="Phobius"/>
    </source>
</evidence>
<feature type="transmembrane region" description="Helical" evidence="1">
    <location>
        <begin position="32"/>
        <end position="53"/>
    </location>
</feature>
<dbReference type="AlphaFoldDB" id="A0A839Y0N6"/>
<gene>
    <name evidence="2" type="ORF">FB384_004473</name>
</gene>